<dbReference type="EMBL" id="FUXC01000007">
    <property type="protein sequence ID" value="SJZ83806.1"/>
    <property type="molecule type" value="Genomic_DNA"/>
</dbReference>
<feature type="domain" description="Aminotransferase class V" evidence="3">
    <location>
        <begin position="6"/>
        <end position="378"/>
    </location>
</feature>
<evidence type="ECO:0000256" key="2">
    <source>
        <dbReference type="ARBA" id="ARBA00022898"/>
    </source>
</evidence>
<dbReference type="InterPro" id="IPR000192">
    <property type="entry name" value="Aminotrans_V_dom"/>
</dbReference>
<comment type="cofactor">
    <cofactor evidence="1">
        <name>pyridoxal 5'-phosphate</name>
        <dbReference type="ChEBI" id="CHEBI:597326"/>
    </cofactor>
</comment>
<dbReference type="PANTHER" id="PTHR11601">
    <property type="entry name" value="CYSTEINE DESULFURYLASE FAMILY MEMBER"/>
    <property type="match status" value="1"/>
</dbReference>
<evidence type="ECO:0000313" key="4">
    <source>
        <dbReference type="EMBL" id="SJZ83806.1"/>
    </source>
</evidence>
<dbReference type="PIRSF" id="PIRSF005572">
    <property type="entry name" value="NifS"/>
    <property type="match status" value="1"/>
</dbReference>
<dbReference type="OrthoDB" id="9808002at2"/>
<evidence type="ECO:0000259" key="3">
    <source>
        <dbReference type="Pfam" id="PF00266"/>
    </source>
</evidence>
<organism evidence="4 5">
    <name type="scientific">Treponema berlinense</name>
    <dbReference type="NCBI Taxonomy" id="225004"/>
    <lineage>
        <taxon>Bacteria</taxon>
        <taxon>Pseudomonadati</taxon>
        <taxon>Spirochaetota</taxon>
        <taxon>Spirochaetia</taxon>
        <taxon>Spirochaetales</taxon>
        <taxon>Treponemataceae</taxon>
        <taxon>Treponema</taxon>
    </lineage>
</organism>
<dbReference type="GeneID" id="303367603"/>
<dbReference type="PANTHER" id="PTHR11601:SF50">
    <property type="entry name" value="CYSTEINE DESULFURASE ISCS 2-RELATED"/>
    <property type="match status" value="1"/>
</dbReference>
<dbReference type="Gene3D" id="3.40.640.10">
    <property type="entry name" value="Type I PLP-dependent aspartate aminotransferase-like (Major domain)"/>
    <property type="match status" value="1"/>
</dbReference>
<dbReference type="InterPro" id="IPR016454">
    <property type="entry name" value="Cysteine_dSase"/>
</dbReference>
<dbReference type="InterPro" id="IPR015422">
    <property type="entry name" value="PyrdxlP-dep_Trfase_small"/>
</dbReference>
<dbReference type="STRING" id="225004.SAMN02745152_01368"/>
<dbReference type="Gene3D" id="3.90.1150.10">
    <property type="entry name" value="Aspartate Aminotransferase, domain 1"/>
    <property type="match status" value="1"/>
</dbReference>
<accession>A0A1T4NXN5</accession>
<evidence type="ECO:0000256" key="1">
    <source>
        <dbReference type="ARBA" id="ARBA00001933"/>
    </source>
</evidence>
<dbReference type="Proteomes" id="UP000190395">
    <property type="component" value="Unassembled WGS sequence"/>
</dbReference>
<gene>
    <name evidence="4" type="ORF">SAMN02745152_01368</name>
</gene>
<proteinExistence type="predicted"/>
<protein>
    <submittedName>
        <fullName evidence="4">Cysteine desulfurase</fullName>
    </submittedName>
</protein>
<keyword evidence="2" id="KW-0663">Pyridoxal phosphate</keyword>
<dbReference type="Gene3D" id="1.10.260.50">
    <property type="match status" value="1"/>
</dbReference>
<dbReference type="Pfam" id="PF00266">
    <property type="entry name" value="Aminotran_5"/>
    <property type="match status" value="1"/>
</dbReference>
<dbReference type="AlphaFoldDB" id="A0A1T4NXN5"/>
<reference evidence="4 5" key="1">
    <citation type="submission" date="2017-02" db="EMBL/GenBank/DDBJ databases">
        <authorList>
            <person name="Peterson S.W."/>
        </authorList>
    </citation>
    <scope>NUCLEOTIDE SEQUENCE [LARGE SCALE GENOMIC DNA]</scope>
    <source>
        <strain evidence="4 5">ATCC BAA-909</strain>
    </source>
</reference>
<sequence>MDISKYFDWAATSPADPEILTQALQESLEAGANPSAVHSEGQKARLSFENARALAAKVIGVKPEEVFFTSGGTESDHIPLLSLLNREADSQGRRGSIIISGIEHPALREQTAVLKKHGFEIITVNPDKNGFISADSITEKITSDTLYVTVMAVNNETGCIQPIYEIADKITEKTKGKRRPHFHVDCVQAAGKIPLNLNYPGIDSAALSAHKICGPRGIGILVLKKDIKPFLTGGGQEKNIRSGTENLFGAIAFAKCLEKYYVPLNFEEQKTAVKNFIESLKSLPNCELVPAIRADTSDSTQKLFSPYVLQAAFKGIPGNVMVRALDAKGFCISTGSACSAKKQNRPILAAMNISRDIQDTAVRFSFGPLTTSDAIAKLFVAVEEVCKDFL</sequence>
<dbReference type="InterPro" id="IPR015424">
    <property type="entry name" value="PyrdxlP-dep_Trfase"/>
</dbReference>
<dbReference type="RefSeq" id="WP_078931109.1">
    <property type="nucleotide sequence ID" value="NZ_CAMCOW010000028.1"/>
</dbReference>
<evidence type="ECO:0000313" key="5">
    <source>
        <dbReference type="Proteomes" id="UP000190395"/>
    </source>
</evidence>
<dbReference type="SUPFAM" id="SSF53383">
    <property type="entry name" value="PLP-dependent transferases"/>
    <property type="match status" value="1"/>
</dbReference>
<dbReference type="InterPro" id="IPR015421">
    <property type="entry name" value="PyrdxlP-dep_Trfase_major"/>
</dbReference>
<name>A0A1T4NXN5_9SPIR</name>
<keyword evidence="5" id="KW-1185">Reference proteome</keyword>